<feature type="region of interest" description="Disordered" evidence="1">
    <location>
        <begin position="1"/>
        <end position="20"/>
    </location>
</feature>
<proteinExistence type="predicted"/>
<keyword evidence="3" id="KW-1185">Reference proteome</keyword>
<protein>
    <submittedName>
        <fullName evidence="2">Uncharacterized protein</fullName>
    </submittedName>
</protein>
<sequence length="175" mass="19243">MFKFRPSTTQSSLSSGHASIQQCQEIDSTVNESSDELTIESMSAVIAAAVQISSAGGQPSSLSLGNASILQPFSQLEKQKNQRYSFWPTRKSKPPKPAVPALDANTEEEETDEDTQTPRQSSSCVLDDGRDELVYRGIQIKEVKATLKTLVIPDQISHPMPEVKLERPSFARVSY</sequence>
<evidence type="ECO:0000256" key="1">
    <source>
        <dbReference type="SAM" id="MobiDB-lite"/>
    </source>
</evidence>
<dbReference type="Proteomes" id="UP000093000">
    <property type="component" value="Unassembled WGS sequence"/>
</dbReference>
<evidence type="ECO:0000313" key="3">
    <source>
        <dbReference type="Proteomes" id="UP000093000"/>
    </source>
</evidence>
<name>A0A1C7N677_9FUNG</name>
<dbReference type="OrthoDB" id="2423722at2759"/>
<comment type="caution">
    <text evidence="2">The sequence shown here is derived from an EMBL/GenBank/DDBJ whole genome shotgun (WGS) entry which is preliminary data.</text>
</comment>
<dbReference type="InParanoid" id="A0A1C7N677"/>
<evidence type="ECO:0000313" key="2">
    <source>
        <dbReference type="EMBL" id="OBZ84655.1"/>
    </source>
</evidence>
<gene>
    <name evidence="2" type="ORF">A0J61_07299</name>
</gene>
<dbReference type="EMBL" id="LUGH01000485">
    <property type="protein sequence ID" value="OBZ84655.1"/>
    <property type="molecule type" value="Genomic_DNA"/>
</dbReference>
<organism evidence="2 3">
    <name type="scientific">Choanephora cucurbitarum</name>
    <dbReference type="NCBI Taxonomy" id="101091"/>
    <lineage>
        <taxon>Eukaryota</taxon>
        <taxon>Fungi</taxon>
        <taxon>Fungi incertae sedis</taxon>
        <taxon>Mucoromycota</taxon>
        <taxon>Mucoromycotina</taxon>
        <taxon>Mucoromycetes</taxon>
        <taxon>Mucorales</taxon>
        <taxon>Mucorineae</taxon>
        <taxon>Choanephoraceae</taxon>
        <taxon>Choanephoroideae</taxon>
        <taxon>Choanephora</taxon>
    </lineage>
</organism>
<accession>A0A1C7N677</accession>
<feature type="region of interest" description="Disordered" evidence="1">
    <location>
        <begin position="85"/>
        <end position="125"/>
    </location>
</feature>
<dbReference type="AlphaFoldDB" id="A0A1C7N677"/>
<feature type="compositionally biased region" description="Acidic residues" evidence="1">
    <location>
        <begin position="105"/>
        <end position="115"/>
    </location>
</feature>
<reference evidence="2 3" key="1">
    <citation type="submission" date="2016-03" db="EMBL/GenBank/DDBJ databases">
        <title>Choanephora cucurbitarum.</title>
        <authorList>
            <person name="Min B."/>
            <person name="Park H."/>
            <person name="Park J.-H."/>
            <person name="Shin H.-D."/>
            <person name="Choi I.-G."/>
        </authorList>
    </citation>
    <scope>NUCLEOTIDE SEQUENCE [LARGE SCALE GENOMIC DNA]</scope>
    <source>
        <strain evidence="2 3">KUS-F28377</strain>
    </source>
</reference>